<dbReference type="InterPro" id="IPR012454">
    <property type="entry name" value="DUF1659"/>
</dbReference>
<dbReference type="EMBL" id="VOGB01000005">
    <property type="protein sequence ID" value="MQM73456.1"/>
    <property type="molecule type" value="Genomic_DNA"/>
</dbReference>
<comment type="caution">
    <text evidence="2">The sequence shown here is derived from an EMBL/GenBank/DDBJ whole genome shotgun (WGS) entry which is preliminary data.</text>
</comment>
<keyword evidence="3" id="KW-1185">Reference proteome</keyword>
<dbReference type="Pfam" id="PF07872">
    <property type="entry name" value="DUF1659"/>
    <property type="match status" value="1"/>
</dbReference>
<proteinExistence type="predicted"/>
<evidence type="ECO:0000259" key="1">
    <source>
        <dbReference type="Pfam" id="PF07872"/>
    </source>
</evidence>
<evidence type="ECO:0000313" key="2">
    <source>
        <dbReference type="EMBL" id="MQM73456.1"/>
    </source>
</evidence>
<dbReference type="Proteomes" id="UP000473648">
    <property type="component" value="Unassembled WGS sequence"/>
</dbReference>
<protein>
    <recommendedName>
        <fullName evidence="1">DUF1659 domain-containing protein</fullName>
    </recommendedName>
</protein>
<evidence type="ECO:0000313" key="3">
    <source>
        <dbReference type="Proteomes" id="UP000473648"/>
    </source>
</evidence>
<organism evidence="2 3">
    <name type="scientific">Candidatus Pseudoramibacter fermentans</name>
    <dbReference type="NCBI Taxonomy" id="2594427"/>
    <lineage>
        <taxon>Bacteria</taxon>
        <taxon>Bacillati</taxon>
        <taxon>Bacillota</taxon>
        <taxon>Clostridia</taxon>
        <taxon>Eubacteriales</taxon>
        <taxon>Eubacteriaceae</taxon>
        <taxon>Pseudoramibacter</taxon>
    </lineage>
</organism>
<name>A0A6L5GUD8_9FIRM</name>
<sequence>MAVTKKLTGQTLRMRNIKDLDDGSTKTVNRDVSKILTAATPEQILNVADAYDGLTEIAMESAYIVTTEELVNA</sequence>
<feature type="domain" description="DUF1659" evidence="1">
    <location>
        <begin position="2"/>
        <end position="72"/>
    </location>
</feature>
<gene>
    <name evidence="2" type="ORF">FRC53_08615</name>
</gene>
<accession>A0A6L5GUD8</accession>
<dbReference type="AlphaFoldDB" id="A0A6L5GUD8"/>
<reference evidence="2" key="1">
    <citation type="journal article" date="2020" name="Appl. Environ. Microbiol.">
        <title>Medium-Chain Fatty Acid Synthesis by 'Candidatus Weimeria bifida' gen. nov., sp. nov., and 'Candidatus Pseudoramibacter fermentans' sp. nov.</title>
        <authorList>
            <person name="Scarborough M.J."/>
            <person name="Myers K.S."/>
            <person name="Donohue T.J."/>
            <person name="Noguera D.R."/>
        </authorList>
    </citation>
    <scope>NUCLEOTIDE SEQUENCE</scope>
    <source>
        <strain evidence="2">EUB1.1</strain>
    </source>
</reference>